<dbReference type="EMBL" id="LAJE02000135">
    <property type="protein sequence ID" value="OEO31726.1"/>
    <property type="molecule type" value="Genomic_DNA"/>
</dbReference>
<proteinExistence type="predicted"/>
<keyword evidence="3" id="KW-1185">Reference proteome</keyword>
<dbReference type="Proteomes" id="UP000095463">
    <property type="component" value="Unassembled WGS sequence"/>
</dbReference>
<keyword evidence="1" id="KW-0812">Transmembrane</keyword>
<sequence length="88" mass="9035">MVAGLLYVVGLIAVLSTLVVAGYGAPGLIQMVNSALDTPGSDLIATFVDVARLLQWTLLPFVGGLALMGLGRIVMLLGAINRALRGNA</sequence>
<comment type="caution">
    <text evidence="2">The sequence shown here is derived from an EMBL/GenBank/DDBJ whole genome shotgun (WGS) entry which is preliminary data.</text>
</comment>
<gene>
    <name evidence="2" type="ORF">VW23_001060</name>
</gene>
<name>A0A1E5XSZ6_9HYPH</name>
<keyword evidence="1" id="KW-1133">Transmembrane helix</keyword>
<organism evidence="2 3">
    <name type="scientific">Devosia insulae DS-56</name>
    <dbReference type="NCBI Taxonomy" id="1116389"/>
    <lineage>
        <taxon>Bacteria</taxon>
        <taxon>Pseudomonadati</taxon>
        <taxon>Pseudomonadota</taxon>
        <taxon>Alphaproteobacteria</taxon>
        <taxon>Hyphomicrobiales</taxon>
        <taxon>Devosiaceae</taxon>
        <taxon>Devosia</taxon>
    </lineage>
</organism>
<dbReference type="RefSeq" id="WP_069909106.1">
    <property type="nucleotide sequence ID" value="NZ_LAJE02000135.1"/>
</dbReference>
<accession>A0A1E5XSZ6</accession>
<feature type="transmembrane region" description="Helical" evidence="1">
    <location>
        <begin position="58"/>
        <end position="80"/>
    </location>
</feature>
<reference evidence="2 3" key="1">
    <citation type="journal article" date="2015" name="Genome Announc.">
        <title>Genome Assemblies of Three Soil-Associated Devosia species: D. insulae, D. limi, and D. soli.</title>
        <authorList>
            <person name="Hassan Y.I."/>
            <person name="Lepp D."/>
            <person name="Zhou T."/>
        </authorList>
    </citation>
    <scope>NUCLEOTIDE SEQUENCE [LARGE SCALE GENOMIC DNA]</scope>
    <source>
        <strain evidence="2 3">DS-56</strain>
    </source>
</reference>
<evidence type="ECO:0000256" key="1">
    <source>
        <dbReference type="SAM" id="Phobius"/>
    </source>
</evidence>
<dbReference type="OrthoDB" id="7950584at2"/>
<dbReference type="AlphaFoldDB" id="A0A1E5XSZ6"/>
<evidence type="ECO:0000313" key="3">
    <source>
        <dbReference type="Proteomes" id="UP000095463"/>
    </source>
</evidence>
<evidence type="ECO:0000313" key="2">
    <source>
        <dbReference type="EMBL" id="OEO31726.1"/>
    </source>
</evidence>
<keyword evidence="1" id="KW-0472">Membrane</keyword>
<protein>
    <submittedName>
        <fullName evidence="2">Uncharacterized protein</fullName>
    </submittedName>
</protein>